<gene>
    <name evidence="6" type="ORF">SCHPADRAFT_895625</name>
</gene>
<dbReference type="EMBL" id="KQ086225">
    <property type="protein sequence ID" value="KLO06223.1"/>
    <property type="molecule type" value="Genomic_DNA"/>
</dbReference>
<dbReference type="Pfam" id="PF03439">
    <property type="entry name" value="Spt5-NGN"/>
    <property type="match status" value="1"/>
</dbReference>
<dbReference type="GO" id="GO:0032044">
    <property type="term" value="C:DSIF complex"/>
    <property type="evidence" value="ECO:0007669"/>
    <property type="project" value="TreeGrafter"/>
</dbReference>
<name>A0A0H2R9P9_9AGAM</name>
<evidence type="ECO:0000313" key="7">
    <source>
        <dbReference type="Proteomes" id="UP000053477"/>
    </source>
</evidence>
<keyword evidence="7" id="KW-1185">Reference proteome</keyword>
<dbReference type="InterPro" id="IPR036735">
    <property type="entry name" value="NGN_dom_sf"/>
</dbReference>
<dbReference type="GO" id="GO:0003729">
    <property type="term" value="F:mRNA binding"/>
    <property type="evidence" value="ECO:0007669"/>
    <property type="project" value="TreeGrafter"/>
</dbReference>
<dbReference type="InterPro" id="IPR039659">
    <property type="entry name" value="SPT5"/>
</dbReference>
<feature type="domain" description="KOW" evidence="5">
    <location>
        <begin position="468"/>
        <end position="495"/>
    </location>
</feature>
<feature type="domain" description="KOW" evidence="5">
    <location>
        <begin position="405"/>
        <end position="432"/>
    </location>
</feature>
<reference evidence="6 7" key="1">
    <citation type="submission" date="2015-04" db="EMBL/GenBank/DDBJ databases">
        <title>Complete genome sequence of Schizopora paradoxa KUC8140, a cosmopolitan wood degrader in East Asia.</title>
        <authorList>
            <consortium name="DOE Joint Genome Institute"/>
            <person name="Min B."/>
            <person name="Park H."/>
            <person name="Jang Y."/>
            <person name="Kim J.-J."/>
            <person name="Kim K.H."/>
            <person name="Pangilinan J."/>
            <person name="Lipzen A."/>
            <person name="Riley R."/>
            <person name="Grigoriev I.V."/>
            <person name="Spatafora J.W."/>
            <person name="Choi I.-G."/>
        </authorList>
    </citation>
    <scope>NUCLEOTIDE SEQUENCE [LARGE SCALE GENOMIC DNA]</scope>
    <source>
        <strain evidence="6 7">KUC8140</strain>
    </source>
</reference>
<organism evidence="6 7">
    <name type="scientific">Schizopora paradoxa</name>
    <dbReference type="NCBI Taxonomy" id="27342"/>
    <lineage>
        <taxon>Eukaryota</taxon>
        <taxon>Fungi</taxon>
        <taxon>Dikarya</taxon>
        <taxon>Basidiomycota</taxon>
        <taxon>Agaricomycotina</taxon>
        <taxon>Agaricomycetes</taxon>
        <taxon>Hymenochaetales</taxon>
        <taxon>Schizoporaceae</taxon>
        <taxon>Schizopora</taxon>
    </lineage>
</organism>
<dbReference type="OrthoDB" id="28901at2759"/>
<evidence type="ECO:0000256" key="4">
    <source>
        <dbReference type="ARBA" id="ARBA00031006"/>
    </source>
</evidence>
<dbReference type="GO" id="GO:0006368">
    <property type="term" value="P:transcription elongation by RNA polymerase II"/>
    <property type="evidence" value="ECO:0007669"/>
    <property type="project" value="TreeGrafter"/>
</dbReference>
<accession>A0A0H2R9P9</accession>
<comment type="function">
    <text evidence="2">The SPT4-SPT5 complex mediates both activation and inhibition of transcription elongation, and plays a role in pre-mRNA processing. This complex seems to be important for the stability of the RNA polymerase II elongation machinery on the chromatin template but not for the inherent ability of this machinery to translocate down the gene.</text>
</comment>
<dbReference type="Gene3D" id="3.30.70.940">
    <property type="entry name" value="NusG, N-terminal domain"/>
    <property type="match status" value="1"/>
</dbReference>
<dbReference type="GO" id="GO:0006357">
    <property type="term" value="P:regulation of transcription by RNA polymerase II"/>
    <property type="evidence" value="ECO:0007669"/>
    <property type="project" value="InterPro"/>
</dbReference>
<evidence type="ECO:0000313" key="6">
    <source>
        <dbReference type="EMBL" id="KLO06223.1"/>
    </source>
</evidence>
<dbReference type="PANTHER" id="PTHR11125">
    <property type="entry name" value="SUPPRESSOR OF TY 5"/>
    <property type="match status" value="1"/>
</dbReference>
<feature type="domain" description="KOW" evidence="5">
    <location>
        <begin position="268"/>
        <end position="295"/>
    </location>
</feature>
<proteinExistence type="predicted"/>
<evidence type="ECO:0000256" key="1">
    <source>
        <dbReference type="ARBA" id="ARBA00023163"/>
    </source>
</evidence>
<evidence type="ECO:0000256" key="2">
    <source>
        <dbReference type="ARBA" id="ARBA00024691"/>
    </source>
</evidence>
<dbReference type="Proteomes" id="UP000053477">
    <property type="component" value="Unassembled WGS sequence"/>
</dbReference>
<dbReference type="STRING" id="27342.A0A0H2R9P9"/>
<dbReference type="InParanoid" id="A0A0H2R9P9"/>
<dbReference type="GO" id="GO:0032784">
    <property type="term" value="P:regulation of DNA-templated transcription elongation"/>
    <property type="evidence" value="ECO:0007669"/>
    <property type="project" value="InterPro"/>
</dbReference>
<dbReference type="SMART" id="SM00739">
    <property type="entry name" value="KOW"/>
    <property type="match status" value="4"/>
</dbReference>
<evidence type="ECO:0000259" key="5">
    <source>
        <dbReference type="SMART" id="SM00739"/>
    </source>
</evidence>
<dbReference type="InterPro" id="IPR005100">
    <property type="entry name" value="NGN-domain"/>
</dbReference>
<evidence type="ECO:0000256" key="3">
    <source>
        <dbReference type="ARBA" id="ARBA00029865"/>
    </source>
</evidence>
<feature type="domain" description="KOW" evidence="5">
    <location>
        <begin position="550"/>
        <end position="577"/>
    </location>
</feature>
<keyword evidence="1" id="KW-0804">Transcription</keyword>
<dbReference type="InterPro" id="IPR005824">
    <property type="entry name" value="KOW"/>
</dbReference>
<protein>
    <recommendedName>
        <fullName evidence="3">Chromatin elongation factor SPT5</fullName>
    </recommendedName>
    <alternativeName>
        <fullName evidence="4">Chromatin elongation factor spt5</fullName>
    </alternativeName>
</protein>
<dbReference type="PANTHER" id="PTHR11125:SF7">
    <property type="entry name" value="TRANSCRIPTION ELONGATION FACTOR SPT5"/>
    <property type="match status" value="1"/>
</dbReference>
<dbReference type="AlphaFoldDB" id="A0A0H2R9P9"/>
<sequence length="826" mass="91872">MSASRFGLQHCFHCCPHSTTIPALLQNKARLSFDDDRVNNPPLTTYCSSFIGFTNRQRGRFVSGSEVCQGTRGNVSAFLDTYAAEADGSSSSEEEDESAYFEGIDDEFQDASKADNTHEDHSLQSQFATGDDELDRLVDGIVDRARRNTTSMRVHVESPDDSNVPGITLFAVSVQKGKEKEIIFRLMQKRLDEELKENEANPLRLFKSAFAVPSAPGRIYIETDSFASVTSICSVRDYPLHFVFPHSAFVVSASEAIALICSKPRSKHVTVGSEVVVRGGLYKSDVGIVVSASIDDKWAGRLEIKLKSREPNPLFRKRKRSQSRNAPYVLSRALLESNDAKYTATIADNEDGFLYNGKKYTSDGYRLLTVLSDQVDLQVGTSKEVTTKETTLPNHNPVFVASKSTFKTGDRVVVTQGPFQGHTAYILETIHTTAIIQLSPPGPDKRNGTEWNQDELRLEISHDHLKRSFVIGDLITVVAGSITGRTGFVTSINREALLDPNPDLSDRDTLTVADVDLLEEVQFIAKFEVPASYAAVSSPFVNKPSRNSERLAGGSPVIITAGKHEGRTGTISDVIGPMSLVIEDMTLIKFKVPREAVKYRVEGKHEGKWGSVIREDDYIVTFVENETSKEFRVPRERLIFDPSHQFEMADADDYLGIESDGIRLCHINHRARGFEDQLVYAWHGRFKGRLGTIRQLSGSVAKVHFASAFRGNSVQFVQANYLLAQCACTLAPGKKPNWPISEYSKIKALFSGAQTDSFIAPIPRPRTPETNLPDLDQDVLEAEYYGNELVLPPLTLIDEQLSTQIRRRPECGSFTKRLRIYGSRMS</sequence>